<evidence type="ECO:0000313" key="2">
    <source>
        <dbReference type="EMBL" id="QBZ82478.1"/>
    </source>
</evidence>
<proteinExistence type="predicted"/>
<dbReference type="Proteomes" id="UP000296201">
    <property type="component" value="Chromosome"/>
</dbReference>
<evidence type="ECO:0000313" key="3">
    <source>
        <dbReference type="Proteomes" id="UP000296201"/>
    </source>
</evidence>
<dbReference type="InterPro" id="IPR009912">
    <property type="entry name" value="DUF1451"/>
</dbReference>
<organism evidence="2 3">
    <name type="scientific">Hydrogenovibrio crunogenus</name>
    <dbReference type="NCBI Taxonomy" id="39765"/>
    <lineage>
        <taxon>Bacteria</taxon>
        <taxon>Pseudomonadati</taxon>
        <taxon>Pseudomonadota</taxon>
        <taxon>Gammaproteobacteria</taxon>
        <taxon>Thiotrichales</taxon>
        <taxon>Piscirickettsiaceae</taxon>
        <taxon>Hydrogenovibrio</taxon>
    </lineage>
</organism>
<name>A0A4P7NY10_9GAMM</name>
<keyword evidence="1" id="KW-0175">Coiled coil</keyword>
<evidence type="ECO:0000256" key="1">
    <source>
        <dbReference type="SAM" id="Coils"/>
    </source>
</evidence>
<reference evidence="2 3" key="1">
    <citation type="submission" date="2018-08" db="EMBL/GenBank/DDBJ databases">
        <title>Horizontal acquisition of hydrogen conversion ability and other habitat adaptations in Hydrogenovibrio crunogenus strains.</title>
        <authorList>
            <person name="Gonnella G."/>
            <person name="Adam N."/>
            <person name="Perner M."/>
        </authorList>
    </citation>
    <scope>NUCLEOTIDE SEQUENCE [LARGE SCALE GENOMIC DNA]</scope>
    <source>
        <strain evidence="2 3">SP-41</strain>
    </source>
</reference>
<protein>
    <submittedName>
        <fullName evidence="2">Metalloendopeptidase</fullName>
    </submittedName>
</protein>
<feature type="coiled-coil region" evidence="1">
    <location>
        <begin position="57"/>
        <end position="84"/>
    </location>
</feature>
<gene>
    <name evidence="2" type="ORF">GHNINEIG_00508</name>
</gene>
<accession>A0A4P7NY10</accession>
<dbReference type="EMBL" id="CP032096">
    <property type="protein sequence ID" value="QBZ82478.1"/>
    <property type="molecule type" value="Genomic_DNA"/>
</dbReference>
<sequence>MYRFLFGMIKDKLNEKDYNKLEDVKMSENKMLAAYRHILEKAKESLIQADMKSWDLLGKAVHKVEEKESVLEELSREQLEQVQEDVKADIFQLAEYMEEFNEGVESFIEMDLPIIEKYLEEKALSLSDPTDLMILKLRITAAMNPEKSL</sequence>
<keyword evidence="3" id="KW-1185">Reference proteome</keyword>
<dbReference type="Pfam" id="PF07295">
    <property type="entry name" value="DUF1451"/>
    <property type="match status" value="1"/>
</dbReference>
<dbReference type="AlphaFoldDB" id="A0A4P7NY10"/>